<feature type="region of interest" description="Disordered" evidence="9">
    <location>
        <begin position="417"/>
        <end position="446"/>
    </location>
</feature>
<dbReference type="PANTHER" id="PTHR46805:SF1">
    <property type="entry name" value="FORKHEAD BOX PROTEIN J1"/>
    <property type="match status" value="1"/>
</dbReference>
<evidence type="ECO:0000256" key="1">
    <source>
        <dbReference type="ARBA" id="ARBA00022794"/>
    </source>
</evidence>
<feature type="compositionally biased region" description="Polar residues" evidence="9">
    <location>
        <begin position="836"/>
        <end position="857"/>
    </location>
</feature>
<feature type="DNA-binding region" description="Fork-head" evidence="8">
    <location>
        <begin position="127"/>
        <end position="220"/>
    </location>
</feature>
<sequence>MPLDIISRTVEFYEGGLSTLSERLRKNWLQKLDAVDAPDDSLTNLTWLYVSEFCSFIIHGQDMHPVGLELDNTQKSSEFNTSTSVVLYNLSAHQDCSLKSSACAQPFAGSLCDPQVRMDYRTKWTGKPPFSYATLICLAMRELGKPKVTLSDIYGWIMNNFAYYRHTDSSWQNSVRHNLSLNKCFEKVPRDKNERGKGGFWRVNPKHADWLEANLAKCKRVAPPPGPAPPVPRSMLLQQRQQIQGQFVQQSFLQGTAQQANLVGPVSQSDTYGTPSDFWSVGGHKSISPLSGSSSSLSSSPLSMSSAPSPANSAVYRQQPPVVSHHLVSSADVNQIRPYPTSQERDPTYVTPCISLFQQETAGPNQGSQSTHTHRRKSPLYRHTVLSEHEQLDPMYDELPFEVRTQSVLGTPEDQNILSGIQNSAASPPDGKRRNHTPMPHNISPATDRKTWETKFRRVHCLEANVQTAATDVSRKQRSSSSLPSIEGYGGREGHEGFIGHLDNPQGKADKRLRLMRHQIKIKQFPTRTLPPRRRQSRWAITRDSGNETRDHMKEEKLASALTVTNPKRSPYSNGYNNGAHIHFKASGSPSYLIPLVDEDDVGCSWPPINKSGKTVRVSGARNPQSDSPSSLPRLLPRGSTRVTPPYVPAGLSPRSRGLSKRDCSSSAASSSSVGSSLSGASITSHSDGHLYHSIPPQGHSTPKRVETQTCKQSSFNNCHGDSADNSVHFSRLYPTSGEAEAHLGTSPDGLRMPKWASVFLSDGDEAELQPALWTQTESGQDTIDLFAHLESNNSDKVIPGMSDSGNSTLHQPSPNESCFSYMSGLTDVLHPLDSGDSQYSNSEEQKNLESTLNSSPVTSSPILDAFNLDSSDLDFQTLNGLVEASGPIPLDLDFSLTASLNTPYSSASYESCPHLHSDGIEDAVVYADIKLIHTYTVSVVVSQVDLLGANFDTNQFVLDTLKISHTWLAIIVIDSEAKRLIPYGRPQGKTQLNADDRIGTQVNCMPNFSKHRKGKPGPRIPVSHISHLDDPLILNLSTSKLPVYSSESLVYQTLQLTMPYKDEIASSYSRNGNQAIEVSFNLSIL</sequence>
<dbReference type="GO" id="GO:0030030">
    <property type="term" value="P:cell projection organization"/>
    <property type="evidence" value="ECO:0007669"/>
    <property type="project" value="UniProtKB-KW"/>
</dbReference>
<dbReference type="GO" id="GO:0005634">
    <property type="term" value="C:nucleus"/>
    <property type="evidence" value="ECO:0007669"/>
    <property type="project" value="UniProtKB-SubCell"/>
</dbReference>
<dbReference type="AlphaFoldDB" id="H2KTQ3"/>
<dbReference type="FunFam" id="1.10.10.10:FF:000135">
    <property type="entry name" value="forkhead box protein G1"/>
    <property type="match status" value="1"/>
</dbReference>
<evidence type="ECO:0000256" key="6">
    <source>
        <dbReference type="ARBA" id="ARBA00023242"/>
    </source>
</evidence>
<name>H2KTQ3_CLOSI</name>
<evidence type="ECO:0000313" key="11">
    <source>
        <dbReference type="EMBL" id="GAA36997.2"/>
    </source>
</evidence>
<dbReference type="PROSITE" id="PS00657">
    <property type="entry name" value="FORK_HEAD_1"/>
    <property type="match status" value="1"/>
</dbReference>
<evidence type="ECO:0000256" key="2">
    <source>
        <dbReference type="ARBA" id="ARBA00023015"/>
    </source>
</evidence>
<feature type="region of interest" description="Disordered" evidence="9">
    <location>
        <begin position="289"/>
        <end position="314"/>
    </location>
</feature>
<reference evidence="11" key="1">
    <citation type="journal article" date="2011" name="Genome Biol.">
        <title>The draft genome of the carcinogenic human liver fluke Clonorchis sinensis.</title>
        <authorList>
            <person name="Wang X."/>
            <person name="Chen W."/>
            <person name="Huang Y."/>
            <person name="Sun J."/>
            <person name="Men J."/>
            <person name="Liu H."/>
            <person name="Luo F."/>
            <person name="Guo L."/>
            <person name="Lv X."/>
            <person name="Deng C."/>
            <person name="Zhou C."/>
            <person name="Fan Y."/>
            <person name="Li X."/>
            <person name="Huang L."/>
            <person name="Hu Y."/>
            <person name="Liang C."/>
            <person name="Hu X."/>
            <person name="Xu J."/>
            <person name="Yu X."/>
        </authorList>
    </citation>
    <scope>NUCLEOTIDE SEQUENCE [LARGE SCALE GENOMIC DNA]</scope>
    <source>
        <strain evidence="11">Henan</strain>
    </source>
</reference>
<feature type="compositionally biased region" description="Low complexity" evidence="9">
    <location>
        <begin position="628"/>
        <end position="638"/>
    </location>
</feature>
<dbReference type="GO" id="GO:0000978">
    <property type="term" value="F:RNA polymerase II cis-regulatory region sequence-specific DNA binding"/>
    <property type="evidence" value="ECO:0007669"/>
    <property type="project" value="TreeGrafter"/>
</dbReference>
<dbReference type="InterPro" id="IPR018122">
    <property type="entry name" value="TF_fork_head_CS_1"/>
</dbReference>
<evidence type="ECO:0000256" key="4">
    <source>
        <dbReference type="ARBA" id="ARBA00023159"/>
    </source>
</evidence>
<dbReference type="PROSITE" id="PS50039">
    <property type="entry name" value="FORK_HEAD_3"/>
    <property type="match status" value="1"/>
</dbReference>
<evidence type="ECO:0000256" key="3">
    <source>
        <dbReference type="ARBA" id="ARBA00023125"/>
    </source>
</evidence>
<feature type="region of interest" description="Disordered" evidence="9">
    <location>
        <begin position="611"/>
        <end position="709"/>
    </location>
</feature>
<keyword evidence="4" id="KW-0010">Activator</keyword>
<dbReference type="InterPro" id="IPR036390">
    <property type="entry name" value="WH_DNA-bd_sf"/>
</dbReference>
<feature type="compositionally biased region" description="Polar residues" evidence="9">
    <location>
        <begin position="417"/>
        <end position="426"/>
    </location>
</feature>
<feature type="domain" description="Fork-head" evidence="10">
    <location>
        <begin position="127"/>
        <end position="220"/>
    </location>
</feature>
<dbReference type="EMBL" id="DF143925">
    <property type="protein sequence ID" value="GAA36997.2"/>
    <property type="molecule type" value="Genomic_DNA"/>
</dbReference>
<feature type="compositionally biased region" description="Low complexity" evidence="9">
    <location>
        <begin position="665"/>
        <end position="686"/>
    </location>
</feature>
<protein>
    <submittedName>
        <fullName evidence="11">Forkhead box protein J1</fullName>
    </submittedName>
</protein>
<comment type="similarity">
    <text evidence="7">Belongs to the FOXJ1 family.</text>
</comment>
<proteinExistence type="inferred from homology"/>
<dbReference type="GO" id="GO:0000981">
    <property type="term" value="F:DNA-binding transcription factor activity, RNA polymerase II-specific"/>
    <property type="evidence" value="ECO:0007669"/>
    <property type="project" value="TreeGrafter"/>
</dbReference>
<keyword evidence="1" id="KW-0970">Cilium biogenesis/degradation</keyword>
<dbReference type="CDD" id="cd20023">
    <property type="entry name" value="FH_FOXJ1"/>
    <property type="match status" value="1"/>
</dbReference>
<dbReference type="InterPro" id="IPR030456">
    <property type="entry name" value="TF_fork_head_CS_2"/>
</dbReference>
<dbReference type="SMART" id="SM00339">
    <property type="entry name" value="FH"/>
    <property type="match status" value="1"/>
</dbReference>
<dbReference type="PANTHER" id="PTHR46805">
    <property type="entry name" value="FORKHEAD BOX PROTEIN J1"/>
    <property type="match status" value="1"/>
</dbReference>
<comment type="subcellular location">
    <subcellularLocation>
        <location evidence="8">Nucleus</location>
    </subcellularLocation>
</comment>
<keyword evidence="12" id="KW-1185">Reference proteome</keyword>
<dbReference type="InterPro" id="IPR001766">
    <property type="entry name" value="Fork_head_dom"/>
</dbReference>
<gene>
    <name evidence="11" type="ORF">CLF_105476</name>
</gene>
<dbReference type="PROSITE" id="PS00658">
    <property type="entry name" value="FORK_HEAD_2"/>
    <property type="match status" value="1"/>
</dbReference>
<feature type="region of interest" description="Disordered" evidence="9">
    <location>
        <begin position="833"/>
        <end position="857"/>
    </location>
</feature>
<dbReference type="Pfam" id="PF00250">
    <property type="entry name" value="Forkhead"/>
    <property type="match status" value="1"/>
</dbReference>
<dbReference type="InterPro" id="IPR047513">
    <property type="entry name" value="FOXJ1"/>
</dbReference>
<dbReference type="SUPFAM" id="SSF46785">
    <property type="entry name" value="Winged helix' DNA-binding domain"/>
    <property type="match status" value="1"/>
</dbReference>
<dbReference type="InterPro" id="IPR036388">
    <property type="entry name" value="WH-like_DNA-bd_sf"/>
</dbReference>
<organism evidence="11 12">
    <name type="scientific">Clonorchis sinensis</name>
    <name type="common">Chinese liver fluke</name>
    <dbReference type="NCBI Taxonomy" id="79923"/>
    <lineage>
        <taxon>Eukaryota</taxon>
        <taxon>Metazoa</taxon>
        <taxon>Spiralia</taxon>
        <taxon>Lophotrochozoa</taxon>
        <taxon>Platyhelminthes</taxon>
        <taxon>Trematoda</taxon>
        <taxon>Digenea</taxon>
        <taxon>Opisthorchiida</taxon>
        <taxon>Opisthorchiata</taxon>
        <taxon>Opisthorchiidae</taxon>
        <taxon>Clonorchis</taxon>
    </lineage>
</organism>
<dbReference type="Gene3D" id="1.10.10.10">
    <property type="entry name" value="Winged helix-like DNA-binding domain superfamily/Winged helix DNA-binding domain"/>
    <property type="match status" value="1"/>
</dbReference>
<feature type="region of interest" description="Disordered" evidence="9">
    <location>
        <begin position="472"/>
        <end position="491"/>
    </location>
</feature>
<evidence type="ECO:0000256" key="8">
    <source>
        <dbReference type="PROSITE-ProRule" id="PRU00089"/>
    </source>
</evidence>
<keyword evidence="3 8" id="KW-0238">DNA-binding</keyword>
<evidence type="ECO:0000256" key="7">
    <source>
        <dbReference type="ARBA" id="ARBA00034770"/>
    </source>
</evidence>
<dbReference type="PRINTS" id="PR00053">
    <property type="entry name" value="FORKHEAD"/>
</dbReference>
<evidence type="ECO:0000313" key="12">
    <source>
        <dbReference type="Proteomes" id="UP000008909"/>
    </source>
</evidence>
<keyword evidence="2" id="KW-0805">Transcription regulation</keyword>
<evidence type="ECO:0000256" key="5">
    <source>
        <dbReference type="ARBA" id="ARBA00023163"/>
    </source>
</evidence>
<keyword evidence="5" id="KW-0804">Transcription</keyword>
<dbReference type="Proteomes" id="UP000008909">
    <property type="component" value="Unassembled WGS sequence"/>
</dbReference>
<evidence type="ECO:0000259" key="10">
    <source>
        <dbReference type="PROSITE" id="PS50039"/>
    </source>
</evidence>
<keyword evidence="6 8" id="KW-0539">Nucleus</keyword>
<accession>H2KTQ3</accession>
<dbReference type="InterPro" id="IPR047512">
    <property type="entry name" value="FH_FOXJ1"/>
</dbReference>
<evidence type="ECO:0000256" key="9">
    <source>
        <dbReference type="SAM" id="MobiDB-lite"/>
    </source>
</evidence>